<keyword evidence="1" id="KW-0175">Coiled coil</keyword>
<keyword evidence="2" id="KW-1185">Reference proteome</keyword>
<dbReference type="PANTHER" id="PTHR34769:SF1">
    <property type="entry name" value="RNA POLYMERASE I AND III SUBUNIT D"/>
    <property type="match status" value="1"/>
</dbReference>
<reference evidence="3" key="1">
    <citation type="submission" date="2022-11" db="UniProtKB">
        <authorList>
            <consortium name="WormBaseParasite"/>
        </authorList>
    </citation>
    <scope>IDENTIFICATION</scope>
</reference>
<dbReference type="Proteomes" id="UP000887561">
    <property type="component" value="Unplaced"/>
</dbReference>
<dbReference type="AlphaFoldDB" id="A0A915LBV5"/>
<evidence type="ECO:0000256" key="1">
    <source>
        <dbReference type="SAM" id="Coils"/>
    </source>
</evidence>
<evidence type="ECO:0000313" key="3">
    <source>
        <dbReference type="WBParaSite" id="scaffold10245_cov286.g14620"/>
    </source>
</evidence>
<accession>A0A915LBV5</accession>
<evidence type="ECO:0000313" key="2">
    <source>
        <dbReference type="Proteomes" id="UP000887561"/>
    </source>
</evidence>
<organism evidence="2 3">
    <name type="scientific">Meloidogyne javanica</name>
    <name type="common">Root-knot nematode worm</name>
    <dbReference type="NCBI Taxonomy" id="6303"/>
    <lineage>
        <taxon>Eukaryota</taxon>
        <taxon>Metazoa</taxon>
        <taxon>Ecdysozoa</taxon>
        <taxon>Nematoda</taxon>
        <taxon>Chromadorea</taxon>
        <taxon>Rhabditida</taxon>
        <taxon>Tylenchina</taxon>
        <taxon>Tylenchomorpha</taxon>
        <taxon>Tylenchoidea</taxon>
        <taxon>Meloidogynidae</taxon>
        <taxon>Meloidogyninae</taxon>
        <taxon>Meloidogyne</taxon>
        <taxon>Meloidogyne incognita group</taxon>
    </lineage>
</organism>
<sequence length="156" mass="18242">MATSTDLDNEKRRKMQNMLLSKAKKRRMVNEIETNQQSSSTSSKDDEICVVYHTKKEIKKKEEEEVVFIGENKTIEKVKGKEEVLLRGMATQALIREANRSALRAKEYGPQGWLKPRALTTNKRFLARTLQSVELDRKEFEQKRKMLAEKRRAAER</sequence>
<proteinExistence type="predicted"/>
<dbReference type="WBParaSite" id="scaffold10245_cov286.g14620">
    <property type="protein sequence ID" value="scaffold10245_cov286.g14620"/>
    <property type="gene ID" value="scaffold10245_cov286.g14620"/>
</dbReference>
<name>A0A915LBV5_MELJA</name>
<feature type="coiled-coil region" evidence="1">
    <location>
        <begin position="123"/>
        <end position="150"/>
    </location>
</feature>
<dbReference type="PANTHER" id="PTHR34769">
    <property type="entry name" value="RCG42593, ISOFORM CRA_A"/>
    <property type="match status" value="1"/>
</dbReference>
<protein>
    <submittedName>
        <fullName evidence="3">RRP15-like protein</fullName>
    </submittedName>
</protein>
<dbReference type="InterPro" id="IPR038948">
    <property type="entry name" value="POLR1D-like"/>
</dbReference>